<keyword evidence="3" id="KW-1185">Reference proteome</keyword>
<protein>
    <recommendedName>
        <fullName evidence="4">YrhK domain-containing protein</fullName>
    </recommendedName>
</protein>
<keyword evidence="1" id="KW-1133">Transmembrane helix</keyword>
<comment type="caution">
    <text evidence="2">The sequence shown here is derived from an EMBL/GenBank/DDBJ whole genome shotgun (WGS) entry which is preliminary data.</text>
</comment>
<name>A0ABQ4SLZ6_9HYPH</name>
<dbReference type="EMBL" id="BPQQ01000109">
    <property type="protein sequence ID" value="GJE04247.1"/>
    <property type="molecule type" value="Genomic_DNA"/>
</dbReference>
<evidence type="ECO:0000313" key="3">
    <source>
        <dbReference type="Proteomes" id="UP001055153"/>
    </source>
</evidence>
<sequence length="80" mass="8527">MPKGGPKDRAKRFSEGAKLLASLFNSLAIAVFGAAFVIPITQGRYDVFAQGGGLLLVAGVSFHLAGQAALRFLRAEDRHR</sequence>
<keyword evidence="1" id="KW-0472">Membrane</keyword>
<feature type="transmembrane region" description="Helical" evidence="1">
    <location>
        <begin position="20"/>
        <end position="41"/>
    </location>
</feature>
<reference evidence="2" key="2">
    <citation type="submission" date="2021-08" db="EMBL/GenBank/DDBJ databases">
        <authorList>
            <person name="Tani A."/>
            <person name="Ola A."/>
            <person name="Ogura Y."/>
            <person name="Katsura K."/>
            <person name="Hayashi T."/>
        </authorList>
    </citation>
    <scope>NUCLEOTIDE SEQUENCE</scope>
    <source>
        <strain evidence="2">DSM 17168</strain>
    </source>
</reference>
<gene>
    <name evidence="2" type="ORF">GMJLKIPL_6208</name>
</gene>
<accession>A0ABQ4SLZ6</accession>
<feature type="transmembrane region" description="Helical" evidence="1">
    <location>
        <begin position="47"/>
        <end position="70"/>
    </location>
</feature>
<evidence type="ECO:0000313" key="2">
    <source>
        <dbReference type="EMBL" id="GJE04247.1"/>
    </source>
</evidence>
<evidence type="ECO:0008006" key="4">
    <source>
        <dbReference type="Google" id="ProtNLM"/>
    </source>
</evidence>
<organism evidence="2 3">
    <name type="scientific">Methylobacterium isbiliense</name>
    <dbReference type="NCBI Taxonomy" id="315478"/>
    <lineage>
        <taxon>Bacteria</taxon>
        <taxon>Pseudomonadati</taxon>
        <taxon>Pseudomonadota</taxon>
        <taxon>Alphaproteobacteria</taxon>
        <taxon>Hyphomicrobiales</taxon>
        <taxon>Methylobacteriaceae</taxon>
        <taxon>Methylobacterium</taxon>
    </lineage>
</organism>
<dbReference type="Proteomes" id="UP001055153">
    <property type="component" value="Unassembled WGS sequence"/>
</dbReference>
<keyword evidence="1" id="KW-0812">Transmembrane</keyword>
<proteinExistence type="predicted"/>
<evidence type="ECO:0000256" key="1">
    <source>
        <dbReference type="SAM" id="Phobius"/>
    </source>
</evidence>
<reference evidence="2" key="1">
    <citation type="journal article" date="2021" name="Front. Microbiol.">
        <title>Comprehensive Comparative Genomics and Phenotyping of Methylobacterium Species.</title>
        <authorList>
            <person name="Alessa O."/>
            <person name="Ogura Y."/>
            <person name="Fujitani Y."/>
            <person name="Takami H."/>
            <person name="Hayashi T."/>
            <person name="Sahin N."/>
            <person name="Tani A."/>
        </authorList>
    </citation>
    <scope>NUCLEOTIDE SEQUENCE</scope>
    <source>
        <strain evidence="2">DSM 17168</strain>
    </source>
</reference>